<reference evidence="3" key="1">
    <citation type="submission" date="2023-03" db="EMBL/GenBank/DDBJ databases">
        <authorList>
            <person name="Julca I."/>
        </authorList>
    </citation>
    <scope>NUCLEOTIDE SEQUENCE</scope>
</reference>
<dbReference type="InterPro" id="IPR056988">
    <property type="entry name" value="Zn_ribbon_pln"/>
</dbReference>
<dbReference type="InterPro" id="IPR001623">
    <property type="entry name" value="DnaJ_domain"/>
</dbReference>
<organism evidence="3 4">
    <name type="scientific">Oldenlandia corymbosa var. corymbosa</name>
    <dbReference type="NCBI Taxonomy" id="529605"/>
    <lineage>
        <taxon>Eukaryota</taxon>
        <taxon>Viridiplantae</taxon>
        <taxon>Streptophyta</taxon>
        <taxon>Embryophyta</taxon>
        <taxon>Tracheophyta</taxon>
        <taxon>Spermatophyta</taxon>
        <taxon>Magnoliopsida</taxon>
        <taxon>eudicotyledons</taxon>
        <taxon>Gunneridae</taxon>
        <taxon>Pentapetalae</taxon>
        <taxon>asterids</taxon>
        <taxon>lamiids</taxon>
        <taxon>Gentianales</taxon>
        <taxon>Rubiaceae</taxon>
        <taxon>Rubioideae</taxon>
        <taxon>Spermacoceae</taxon>
        <taxon>Hedyotis-Oldenlandia complex</taxon>
        <taxon>Oldenlandia</taxon>
    </lineage>
</organism>
<feature type="compositionally biased region" description="Low complexity" evidence="1">
    <location>
        <begin position="327"/>
        <end position="336"/>
    </location>
</feature>
<evidence type="ECO:0000313" key="4">
    <source>
        <dbReference type="Proteomes" id="UP001161247"/>
    </source>
</evidence>
<evidence type="ECO:0000259" key="2">
    <source>
        <dbReference type="PROSITE" id="PS50076"/>
    </source>
</evidence>
<feature type="region of interest" description="Disordered" evidence="1">
    <location>
        <begin position="139"/>
        <end position="239"/>
    </location>
</feature>
<feature type="compositionally biased region" description="Low complexity" evidence="1">
    <location>
        <begin position="208"/>
        <end position="228"/>
    </location>
</feature>
<keyword evidence="4" id="KW-1185">Reference proteome</keyword>
<feature type="region of interest" description="Disordered" evidence="1">
    <location>
        <begin position="282"/>
        <end position="340"/>
    </location>
</feature>
<dbReference type="SMART" id="SM00271">
    <property type="entry name" value="DnaJ"/>
    <property type="match status" value="1"/>
</dbReference>
<evidence type="ECO:0000256" key="1">
    <source>
        <dbReference type="SAM" id="MobiDB-lite"/>
    </source>
</evidence>
<feature type="compositionally biased region" description="Polar residues" evidence="1">
    <location>
        <begin position="229"/>
        <end position="239"/>
    </location>
</feature>
<feature type="compositionally biased region" description="Polar residues" evidence="1">
    <location>
        <begin position="298"/>
        <end position="309"/>
    </location>
</feature>
<feature type="compositionally biased region" description="Polar residues" evidence="1">
    <location>
        <begin position="376"/>
        <end position="393"/>
    </location>
</feature>
<feature type="compositionally biased region" description="Polar residues" evidence="1">
    <location>
        <begin position="151"/>
        <end position="207"/>
    </location>
</feature>
<feature type="region of interest" description="Disordered" evidence="1">
    <location>
        <begin position="354"/>
        <end position="407"/>
    </location>
</feature>
<protein>
    <submittedName>
        <fullName evidence="3">OLC1v1013657C1</fullName>
    </submittedName>
</protein>
<sequence length="407" mass="44663">MECNKDEAIRAKEIAEKKLAEKDISGAKRFASKAQDLFPGLEGLSQFQEVLDVFTAVESKVNGEVDWYKVLGVDRFADDETLRKKYRKLALAVHPDKNKSAGAEGAFKIISQAWTLLSDKVKKAVYDQKLNVRATHNKFTGVNPSVHGRYNFSSSSTATRKPSGPSYPSTASTPSKSNGGTKFTCSPTAARYSSASSNPQPNTTPNMSNGSTRFSSSSTTANNSSNPTKPQTDSTPRKTNSNTFWTLCKRCMMRYEYVTLYLNKNLVCPKCRLPFLATMVPPPPPKRNTSRNIYRKQNGVNPASNTSSDLKVETTRISESRDSVPQNSFFNSGGSNMSTPAMDAAQTVRDMATRDRRKRGREEPFRATVNLETVGKKSNATTKTDGTSTNNVSIFGKGAKSAKKTCK</sequence>
<dbReference type="Pfam" id="PF00226">
    <property type="entry name" value="DnaJ"/>
    <property type="match status" value="1"/>
</dbReference>
<dbReference type="PRINTS" id="PR00625">
    <property type="entry name" value="JDOMAIN"/>
</dbReference>
<dbReference type="AlphaFoldDB" id="A0AAV1DYY0"/>
<dbReference type="SUPFAM" id="SSF46565">
    <property type="entry name" value="Chaperone J-domain"/>
    <property type="match status" value="1"/>
</dbReference>
<dbReference type="InterPro" id="IPR036869">
    <property type="entry name" value="J_dom_sf"/>
</dbReference>
<dbReference type="EMBL" id="OX459124">
    <property type="protein sequence ID" value="CAI9113115.1"/>
    <property type="molecule type" value="Genomic_DNA"/>
</dbReference>
<dbReference type="PANTHER" id="PTHR44137:SF61">
    <property type="entry name" value="J DOMAIN-CONTAINING PROTEIN"/>
    <property type="match status" value="1"/>
</dbReference>
<gene>
    <name evidence="3" type="ORF">OLC1_LOCUS20177</name>
</gene>
<proteinExistence type="predicted"/>
<dbReference type="Proteomes" id="UP001161247">
    <property type="component" value="Chromosome 7"/>
</dbReference>
<feature type="domain" description="J" evidence="2">
    <location>
        <begin position="66"/>
        <end position="130"/>
    </location>
</feature>
<dbReference type="Pfam" id="PF23551">
    <property type="entry name" value="Zn_ribbon_20"/>
    <property type="match status" value="1"/>
</dbReference>
<dbReference type="PROSITE" id="PS50076">
    <property type="entry name" value="DNAJ_2"/>
    <property type="match status" value="1"/>
</dbReference>
<accession>A0AAV1DYY0</accession>
<dbReference type="PANTHER" id="PTHR44137">
    <property type="entry name" value="BNAC03G44070D PROTEIN"/>
    <property type="match status" value="1"/>
</dbReference>
<feature type="compositionally biased region" description="Basic and acidic residues" evidence="1">
    <location>
        <begin position="310"/>
        <end position="322"/>
    </location>
</feature>
<evidence type="ECO:0000313" key="3">
    <source>
        <dbReference type="EMBL" id="CAI9113115.1"/>
    </source>
</evidence>
<dbReference type="CDD" id="cd06257">
    <property type="entry name" value="DnaJ"/>
    <property type="match status" value="1"/>
</dbReference>
<dbReference type="Gene3D" id="1.10.287.110">
    <property type="entry name" value="DnaJ domain"/>
    <property type="match status" value="1"/>
</dbReference>
<name>A0AAV1DYY0_OLDCO</name>